<evidence type="ECO:0000256" key="2">
    <source>
        <dbReference type="SAM" id="SignalP"/>
    </source>
</evidence>
<dbReference type="Proteomes" id="UP000013220">
    <property type="component" value="Unassembled WGS sequence"/>
</dbReference>
<dbReference type="PATRIC" id="fig|1188235.3.peg.270"/>
<dbReference type="SMART" id="SM00844">
    <property type="entry name" value="GA"/>
    <property type="match status" value="3"/>
</dbReference>
<protein>
    <recommendedName>
        <fullName evidence="3">Extracellular matrix-binding protein ebh GA module domain-containing protein</fullName>
    </recommendedName>
</protein>
<feature type="domain" description="Extracellular matrix-binding protein ebh GA module" evidence="3">
    <location>
        <begin position="589"/>
        <end position="641"/>
    </location>
</feature>
<feature type="signal peptide" evidence="2">
    <location>
        <begin position="1"/>
        <end position="21"/>
    </location>
</feature>
<feature type="coiled-coil region" evidence="1">
    <location>
        <begin position="160"/>
        <end position="250"/>
    </location>
</feature>
<feature type="coiled-coil region" evidence="1">
    <location>
        <begin position="1289"/>
        <end position="1316"/>
    </location>
</feature>
<feature type="coiled-coil region" evidence="1">
    <location>
        <begin position="592"/>
        <end position="656"/>
    </location>
</feature>
<evidence type="ECO:0000313" key="4">
    <source>
        <dbReference type="EMBL" id="ENY69895.1"/>
    </source>
</evidence>
<name>N9TUZ0_9BACT</name>
<dbReference type="RefSeq" id="WP_004419829.1">
    <property type="nucleotide sequence ID" value="NZ_AORH01000017.1"/>
</dbReference>
<feature type="coiled-coil region" evidence="1">
    <location>
        <begin position="931"/>
        <end position="958"/>
    </location>
</feature>
<accession>N9TUZ0</accession>
<feature type="coiled-coil region" evidence="1">
    <location>
        <begin position="43"/>
        <end position="126"/>
    </location>
</feature>
<reference evidence="4 5" key="1">
    <citation type="journal article" date="2013" name="Genome Announc.">
        <title>Draft Genome Sequences of Mycoplasma alkalescens, Mycoplasma arginini, and Mycoplasma bovigenitalium, Three Species with Equivocal Pathogenic Status for Cattle.</title>
        <authorList>
            <person name="Manso-Silvan L."/>
            <person name="Tardy F."/>
            <person name="Baranowski E."/>
            <person name="Barre A."/>
            <person name="Blanchard A."/>
            <person name="Breton M."/>
            <person name="Couture C."/>
            <person name="Citti C."/>
            <person name="Dordet-Frisoni E."/>
            <person name="Dupuy V."/>
            <person name="Gaurivaud P."/>
            <person name="Jacob D."/>
            <person name="Lemaitre C."/>
            <person name="Nikolski M."/>
            <person name="Nouvel L.X."/>
            <person name="Poumarat F."/>
            <person name="Thebault P."/>
            <person name="Theil S."/>
            <person name="Thiaucourt F."/>
            <person name="Sirand-Pugnet P."/>
        </authorList>
    </citation>
    <scope>NUCLEOTIDE SEQUENCE [LARGE SCALE GENOMIC DNA]</scope>
    <source>
        <strain evidence="4 5">51080</strain>
    </source>
</reference>
<sequence>MKKSVKRTIFNATVISSSAIALGTTAAAIIGNGLNPRQVNKIIEEINSKRQNVENDIQTLVSNKNSVDTLRNAINNSKAKLNEYKTNYEKLDKDEYKNYKRIQQALSKFKTKIEELKTKITQSEETLKTNIDTINKIVKKAKDTSDQAIEKLNNTSDINFPGLSEANEELQKAINELKEAKKRTEVMDSKTHIDDLALKAKDVEKAEKHVADLIKTFNEWTNEQRHTAYLDELNKHIKLLNAKINDSTKINEHLPTISEFIKDFEKKNIVAKDAHNYINSLTEQLPENILNSNNELKQVIANSDTKIEELKARLNKIKSDIDANLNELANKQQSALDKINSTDDFDILVNEYNTSNQRLQNDIKNTEDRINQAKYDDALNQLSKLKNDEQNNANIALEKLHKNIESRLAHAIYLSPEQVEAFKAQIKSEKSVDKLKEIKNNINLTNEKEKAKKQLNEGYELFNDQFKQEAFNKIDQATNKDQIDEIILQINELNTDKQAAKTKINNEFNFLSNEQKHSFIDEIISANSKQRVKEIIDEAQALQDDKKSKYSQIDNLINLTANDKQKFLEEIKNANSATKTPNNTPQKVLDKAIELNNAKKSAIDNIQKLENLNNTQKELLEEQINSASTKEEIDQITQKANELDKIKKQVKEHINSLATQYISDEEKNTLIKKVENINSIEGDANNQFNNIKSEADNLNNGKKLLVDEINKFNFNEETKKEFNNKIKESDLDSAKDLKNKVSELNNLKQQVQSAINDPKNHVSDERKQKLTKDLTDAKTREEITKVRNDATLENKKHEAIELAKKILKDKPEELKQVTEEINSKDNERSIDAIISKIKGDKLQSLKLDAESKVEKLEFISENEKQRIIAEIEKVTTENHVEIDNIVKRITEKNSEKQNVFDSIKNSELFDKEYINENIKKLITNNDEKTAYTKVKDDFVKLENQKKEIKNKFDQSNNNFNSLGKKDIEKLTKELIKATTSEQIQKIQREANDLNNFKKDLIAKVNKLSNVNNDKQQAVQKIREASTREEAQKIYDDLALKSKQNDSASTIQNLEYLSPNEKNKFKDKIKKTTNNKIASIIQEAKTLNDNKKAQAEKIRNLDNTNSLLKQGTKDSAINSIKTTDGEQNAINKYNEVKSIFDNKTALFNSINVAKNNNQIPDSAKNQLINKLKQNDTEQNISNIQDELNKWKANYPKHNAAINSLNNVKKLIEDISSEKNDEAIKKHINNIQDFINQNMLQNNETVDKIIEKNNKLYSNEITSKFNNLSQDAEKLFESYILNDNDNKMMDKNELSSLNQKLKNDVNRLNNIKLELSKTFSGHQFNSDQFNKAITKSQEVEKWYAEKIDLIAKHNELSKEVSETHYLKNKDKEKWNNKIGIERLKKDHNTEAFNKLKSEIDKEMAANKKIIDKYLDSLNSYKDTILRIKEYDNIIGARDLKIANQSIVQNNENIISNFESEYESNFNNNLLHIKTQSIDKNNDAMTQYKSSLENVKVYLDKHARNENIKNSAWHEFKHWFDFKNPELLRILGTNGVKELGQYTEPIKEASKVSILNVKRLVFKKEIIELIGNGKWSLTGEVWWNNHTIMHISYAWIENPGANNQSTKVHLDNRWYSPRYLHFNINWNADEGHKTDAVRSKQLNHWDYFPKGIIFSTGDEDNIKYKLIVDQRTWYGVVTIPEHHNYWNNTAHRITYTTEKDQSKWFNENHLKLV</sequence>
<dbReference type="InterPro" id="IPR002988">
    <property type="entry name" value="GA_module"/>
</dbReference>
<evidence type="ECO:0000313" key="5">
    <source>
        <dbReference type="Proteomes" id="UP000013220"/>
    </source>
</evidence>
<feature type="chain" id="PRO_5004153282" description="Extracellular matrix-binding protein ebh GA module domain-containing protein" evidence="2">
    <location>
        <begin position="22"/>
        <end position="1710"/>
    </location>
</feature>
<feature type="coiled-coil region" evidence="1">
    <location>
        <begin position="1069"/>
        <end position="1103"/>
    </location>
</feature>
<keyword evidence="2" id="KW-0732">Signal</keyword>
<evidence type="ECO:0000256" key="1">
    <source>
        <dbReference type="SAM" id="Coils"/>
    </source>
</evidence>
<feature type="domain" description="Extracellular matrix-binding protein ebh GA module" evidence="3">
    <location>
        <begin position="370"/>
        <end position="443"/>
    </location>
</feature>
<dbReference type="InterPro" id="IPR020840">
    <property type="entry name" value="Extracell_matrix-bd_GA"/>
</dbReference>
<organism evidence="4 5">
    <name type="scientific">Mycoplasmopsis bovigenitalium 51080</name>
    <dbReference type="NCBI Taxonomy" id="1188235"/>
    <lineage>
        <taxon>Bacteria</taxon>
        <taxon>Bacillati</taxon>
        <taxon>Mycoplasmatota</taxon>
        <taxon>Mycoplasmoidales</taxon>
        <taxon>Metamycoplasmataceae</taxon>
        <taxon>Mycoplasmopsis</taxon>
    </lineage>
</organism>
<gene>
    <name evidence="4" type="ORF">MBVG_2550</name>
</gene>
<dbReference type="Gene3D" id="1.20.5.420">
    <property type="entry name" value="Immunoglobulin FC, subunit C"/>
    <property type="match status" value="2"/>
</dbReference>
<feature type="coiled-coil region" evidence="1">
    <location>
        <begin position="293"/>
        <end position="399"/>
    </location>
</feature>
<keyword evidence="5" id="KW-1185">Reference proteome</keyword>
<comment type="caution">
    <text evidence="4">The sequence shown here is derived from an EMBL/GenBank/DDBJ whole genome shotgun (WGS) entry which is preliminary data.</text>
</comment>
<dbReference type="eggNOG" id="ENOG5033QQR">
    <property type="taxonomic scope" value="Bacteria"/>
</dbReference>
<feature type="coiled-coil region" evidence="1">
    <location>
        <begin position="983"/>
        <end position="1027"/>
    </location>
</feature>
<feature type="domain" description="Extracellular matrix-binding protein ebh GA module" evidence="3">
    <location>
        <begin position="486"/>
        <end position="540"/>
    </location>
</feature>
<keyword evidence="1" id="KW-0175">Coiled coil</keyword>
<evidence type="ECO:0000259" key="3">
    <source>
        <dbReference type="SMART" id="SM00844"/>
    </source>
</evidence>
<proteinExistence type="predicted"/>
<dbReference type="InterPro" id="IPR009063">
    <property type="entry name" value="Ig/albumin-bd_sf"/>
</dbReference>
<dbReference type="Pfam" id="PF01468">
    <property type="entry name" value="GA"/>
    <property type="match status" value="4"/>
</dbReference>
<dbReference type="EMBL" id="AORH01000017">
    <property type="protein sequence ID" value="ENY69895.1"/>
    <property type="molecule type" value="Genomic_DNA"/>
</dbReference>
<dbReference type="SUPFAM" id="SSF46997">
    <property type="entry name" value="Bacterial immunoglobulin/albumin-binding domains"/>
    <property type="match status" value="1"/>
</dbReference>
<feature type="coiled-coil region" evidence="1">
    <location>
        <begin position="483"/>
        <end position="545"/>
    </location>
</feature>